<dbReference type="InterPro" id="IPR007865">
    <property type="entry name" value="Aminopep_P_N"/>
</dbReference>
<dbReference type="EC" id="3.4.11.9" evidence="4"/>
<evidence type="ECO:0000313" key="14">
    <source>
        <dbReference type="Proteomes" id="UP000179266"/>
    </source>
</evidence>
<dbReference type="PANTHER" id="PTHR43226:SF4">
    <property type="entry name" value="XAA-PRO AMINOPEPTIDASE 3"/>
    <property type="match status" value="1"/>
</dbReference>
<dbReference type="SMART" id="SM01011">
    <property type="entry name" value="AMP_N"/>
    <property type="match status" value="1"/>
</dbReference>
<dbReference type="Pfam" id="PF00557">
    <property type="entry name" value="Peptidase_M24"/>
    <property type="match status" value="1"/>
</dbReference>
<dbReference type="GO" id="GO:0070006">
    <property type="term" value="F:metalloaminopeptidase activity"/>
    <property type="evidence" value="ECO:0007669"/>
    <property type="project" value="InterPro"/>
</dbReference>
<sequence>MMFEKRRKTYLKKTGDAVTILVGAKEKVKINDVHYRFRQDNDFYYLTGFDEPDAVAVLAPNHKEHQFILFVRPDDAEAETWHGRRYGPAQTMKKFGADIAFPLNKLDEELPKYFEGHHKLYYRFGDNEEFNRKLIRWIISLRVKYRSGKNVPLDVFDPSRIIHEMRLYKSTEEIARIVQAQKISADAYGKIMRTVKPGMFEFELETMLESHFRLNGGMGSGYATIVASHENGTILHYSENSRCMQDNELVIVDAGAEYDYYCADISRTFPVNGKFTKIQKEIYNIVLDAQISAINSVKPGVSIAEVHKTALKVLVKGLISLKIIGGPLQAALKKDDYKKFFMHGTSHLLGMDVHDVGRLKNDGQWLVLKPGMVLTVEPGLYFSSKIKGLQKMFKSIAVRIEDNILVTKNGSRNLTPSIPKTVQEIEEFMK</sequence>
<evidence type="ECO:0000256" key="5">
    <source>
        <dbReference type="ARBA" id="ARBA00022723"/>
    </source>
</evidence>
<organism evidence="13 14">
    <name type="scientific">Candidatus Schekmanbacteria bacterium RBG_13_48_7</name>
    <dbReference type="NCBI Taxonomy" id="1817878"/>
    <lineage>
        <taxon>Bacteria</taxon>
        <taxon>Candidatus Schekmaniibacteriota</taxon>
    </lineage>
</organism>
<reference evidence="13 14" key="1">
    <citation type="journal article" date="2016" name="Nat. Commun.">
        <title>Thousands of microbial genomes shed light on interconnected biogeochemical processes in an aquifer system.</title>
        <authorList>
            <person name="Anantharaman K."/>
            <person name="Brown C.T."/>
            <person name="Hug L.A."/>
            <person name="Sharon I."/>
            <person name="Castelle C.J."/>
            <person name="Probst A.J."/>
            <person name="Thomas B.C."/>
            <person name="Singh A."/>
            <person name="Wilkins M.J."/>
            <person name="Karaoz U."/>
            <person name="Brodie E.L."/>
            <person name="Williams K.H."/>
            <person name="Hubbard S.S."/>
            <person name="Banfield J.F."/>
        </authorList>
    </citation>
    <scope>NUCLEOTIDE SEQUENCE [LARGE SCALE GENOMIC DNA]</scope>
</reference>
<dbReference type="PROSITE" id="PS00491">
    <property type="entry name" value="PROLINE_PEPTIDASE"/>
    <property type="match status" value="1"/>
</dbReference>
<dbReference type="CDD" id="cd01087">
    <property type="entry name" value="Prolidase"/>
    <property type="match status" value="1"/>
</dbReference>
<comment type="caution">
    <text evidence="13">The sequence shown here is derived from an EMBL/GenBank/DDBJ whole genome shotgun (WGS) entry which is preliminary data.</text>
</comment>
<keyword evidence="5 11" id="KW-0479">Metal-binding</keyword>
<dbReference type="InterPro" id="IPR029149">
    <property type="entry name" value="Creatin/AminoP/Spt16_N"/>
</dbReference>
<keyword evidence="7" id="KW-0464">Manganese</keyword>
<dbReference type="EMBL" id="MGDD01000161">
    <property type="protein sequence ID" value="OGL45769.1"/>
    <property type="molecule type" value="Genomic_DNA"/>
</dbReference>
<evidence type="ECO:0000256" key="4">
    <source>
        <dbReference type="ARBA" id="ARBA00012574"/>
    </source>
</evidence>
<evidence type="ECO:0000256" key="7">
    <source>
        <dbReference type="ARBA" id="ARBA00023211"/>
    </source>
</evidence>
<dbReference type="PANTHER" id="PTHR43226">
    <property type="entry name" value="XAA-PRO AMINOPEPTIDASE 3"/>
    <property type="match status" value="1"/>
</dbReference>
<evidence type="ECO:0000256" key="1">
    <source>
        <dbReference type="ARBA" id="ARBA00001424"/>
    </source>
</evidence>
<evidence type="ECO:0000256" key="9">
    <source>
        <dbReference type="ARBA" id="ARBA00075356"/>
    </source>
</evidence>
<dbReference type="InterPro" id="IPR052433">
    <property type="entry name" value="X-Pro_dipept-like"/>
</dbReference>
<dbReference type="InterPro" id="IPR000994">
    <property type="entry name" value="Pept_M24"/>
</dbReference>
<proteinExistence type="inferred from homology"/>
<evidence type="ECO:0000256" key="2">
    <source>
        <dbReference type="ARBA" id="ARBA00001936"/>
    </source>
</evidence>
<comment type="catalytic activity">
    <reaction evidence="1">
        <text>Release of any N-terminal amino acid, including proline, that is linked to proline, even from a dipeptide or tripeptide.</text>
        <dbReference type="EC" id="3.4.11.9"/>
    </reaction>
</comment>
<evidence type="ECO:0000256" key="3">
    <source>
        <dbReference type="ARBA" id="ARBA00008766"/>
    </source>
</evidence>
<dbReference type="Proteomes" id="UP000179266">
    <property type="component" value="Unassembled WGS sequence"/>
</dbReference>
<dbReference type="GO" id="GO:0006508">
    <property type="term" value="P:proteolysis"/>
    <property type="evidence" value="ECO:0007669"/>
    <property type="project" value="TreeGrafter"/>
</dbReference>
<evidence type="ECO:0000256" key="11">
    <source>
        <dbReference type="RuleBase" id="RU000590"/>
    </source>
</evidence>
<gene>
    <name evidence="13" type="ORF">A2161_14960</name>
</gene>
<comment type="cofactor">
    <cofactor evidence="2">
        <name>Mn(2+)</name>
        <dbReference type="ChEBI" id="CHEBI:29035"/>
    </cofactor>
</comment>
<dbReference type="FunFam" id="3.90.230.10:FF:000002">
    <property type="entry name" value="Xaa-Pro aminopeptidase 3"/>
    <property type="match status" value="1"/>
</dbReference>
<feature type="domain" description="Aminopeptidase P N-terminal" evidence="12">
    <location>
        <begin position="1"/>
        <end position="131"/>
    </location>
</feature>
<dbReference type="InterPro" id="IPR036005">
    <property type="entry name" value="Creatinase/aminopeptidase-like"/>
</dbReference>
<evidence type="ECO:0000259" key="12">
    <source>
        <dbReference type="SMART" id="SM01011"/>
    </source>
</evidence>
<evidence type="ECO:0000313" key="13">
    <source>
        <dbReference type="EMBL" id="OGL45769.1"/>
    </source>
</evidence>
<evidence type="ECO:0000256" key="6">
    <source>
        <dbReference type="ARBA" id="ARBA00022801"/>
    </source>
</evidence>
<dbReference type="AlphaFoldDB" id="A0A1F7RW19"/>
<dbReference type="GO" id="GO:0005829">
    <property type="term" value="C:cytosol"/>
    <property type="evidence" value="ECO:0007669"/>
    <property type="project" value="TreeGrafter"/>
</dbReference>
<protein>
    <recommendedName>
        <fullName evidence="8">Xaa-Pro aminopeptidase</fullName>
        <ecNumber evidence="4">3.4.11.9</ecNumber>
    </recommendedName>
    <alternativeName>
        <fullName evidence="9">Aminopeptidase P II</fullName>
    </alternativeName>
    <alternativeName>
        <fullName evidence="10">X-Pro aminopeptidase</fullName>
    </alternativeName>
</protein>
<keyword evidence="6" id="KW-0378">Hydrolase</keyword>
<dbReference type="Pfam" id="PF05195">
    <property type="entry name" value="AMP_N"/>
    <property type="match status" value="1"/>
</dbReference>
<evidence type="ECO:0000256" key="8">
    <source>
        <dbReference type="ARBA" id="ARBA00069363"/>
    </source>
</evidence>
<dbReference type="SUPFAM" id="SSF53092">
    <property type="entry name" value="Creatinase/prolidase N-terminal domain"/>
    <property type="match status" value="1"/>
</dbReference>
<dbReference type="Gene3D" id="3.90.230.10">
    <property type="entry name" value="Creatinase/methionine aminopeptidase superfamily"/>
    <property type="match status" value="1"/>
</dbReference>
<dbReference type="Gene3D" id="3.40.350.10">
    <property type="entry name" value="Creatinase/prolidase N-terminal domain"/>
    <property type="match status" value="1"/>
</dbReference>
<name>A0A1F7RW19_9BACT</name>
<dbReference type="InterPro" id="IPR001131">
    <property type="entry name" value="Peptidase_M24B_aminopep-P_CS"/>
</dbReference>
<evidence type="ECO:0000256" key="10">
    <source>
        <dbReference type="ARBA" id="ARBA00081411"/>
    </source>
</evidence>
<accession>A0A1F7RW19</accession>
<dbReference type="GO" id="GO:0030145">
    <property type="term" value="F:manganese ion binding"/>
    <property type="evidence" value="ECO:0007669"/>
    <property type="project" value="InterPro"/>
</dbReference>
<dbReference type="SUPFAM" id="SSF55920">
    <property type="entry name" value="Creatinase/aminopeptidase"/>
    <property type="match status" value="1"/>
</dbReference>
<comment type="similarity">
    <text evidence="3 11">Belongs to the peptidase M24B family.</text>
</comment>